<evidence type="ECO:0000313" key="1">
    <source>
        <dbReference type="EMBL" id="CDM58758.1"/>
    </source>
</evidence>
<dbReference type="RefSeq" id="WP_258579745.1">
    <property type="nucleotide sequence ID" value="NZ_ATTO01000072.1"/>
</dbReference>
<dbReference type="HOGENOM" id="CLU_3221204_0_0_5"/>
<accession>W6RIR7</accession>
<proteinExistence type="predicted"/>
<dbReference type="PATRIC" id="fig|348824.6.peg.3354"/>
<evidence type="ECO:0000313" key="2">
    <source>
        <dbReference type="Proteomes" id="UP000019443"/>
    </source>
</evidence>
<dbReference type="EMBL" id="HG916852">
    <property type="protein sequence ID" value="CDM58758.1"/>
    <property type="molecule type" value="Genomic_DNA"/>
</dbReference>
<protein>
    <submittedName>
        <fullName evidence="1">Uncharacterized protein</fullName>
    </submittedName>
</protein>
<gene>
    <name evidence="1" type="ORF">LPU83_3108</name>
</gene>
<reference evidence="1" key="1">
    <citation type="submission" date="2013-11" db="EMBL/GenBank/DDBJ databases">
        <title>Draft genome sequence of the broad-host-range Rhizobium sp. LPU83 strain, a member of the low-genetic diversity Oregon-like Rhizobium sp. group.</title>
        <authorList>
            <person name="Wibberg D."/>
            <person name="Puehler A."/>
            <person name="Schlueter A."/>
        </authorList>
    </citation>
    <scope>NUCLEOTIDE SEQUENCE [LARGE SCALE GENOMIC DNA]</scope>
    <source>
        <strain evidence="1">LPU83</strain>
    </source>
</reference>
<dbReference type="KEGG" id="rhl:LPU83_3108"/>
<name>W6RIR7_9HYPH</name>
<keyword evidence="2" id="KW-1185">Reference proteome</keyword>
<sequence>MPINVMAASKEPAAQETLMTKSSRPVIVGDHIGEISPMNWEARG</sequence>
<organism evidence="1 2">
    <name type="scientific">Rhizobium favelukesii</name>
    <dbReference type="NCBI Taxonomy" id="348824"/>
    <lineage>
        <taxon>Bacteria</taxon>
        <taxon>Pseudomonadati</taxon>
        <taxon>Pseudomonadota</taxon>
        <taxon>Alphaproteobacteria</taxon>
        <taxon>Hyphomicrobiales</taxon>
        <taxon>Rhizobiaceae</taxon>
        <taxon>Rhizobium/Agrobacterium group</taxon>
        <taxon>Rhizobium</taxon>
    </lineage>
</organism>
<dbReference type="Proteomes" id="UP000019443">
    <property type="component" value="Chromosome"/>
</dbReference>
<dbReference type="AlphaFoldDB" id="W6RIR7"/>